<accession>A0ACC2P3L2</accession>
<gene>
    <name evidence="1" type="ORF">QAD02_013962</name>
</gene>
<evidence type="ECO:0000313" key="1">
    <source>
        <dbReference type="EMBL" id="KAJ8678175.1"/>
    </source>
</evidence>
<organism evidence="1 2">
    <name type="scientific">Eretmocerus hayati</name>
    <dbReference type="NCBI Taxonomy" id="131215"/>
    <lineage>
        <taxon>Eukaryota</taxon>
        <taxon>Metazoa</taxon>
        <taxon>Ecdysozoa</taxon>
        <taxon>Arthropoda</taxon>
        <taxon>Hexapoda</taxon>
        <taxon>Insecta</taxon>
        <taxon>Pterygota</taxon>
        <taxon>Neoptera</taxon>
        <taxon>Endopterygota</taxon>
        <taxon>Hymenoptera</taxon>
        <taxon>Apocrita</taxon>
        <taxon>Proctotrupomorpha</taxon>
        <taxon>Chalcidoidea</taxon>
        <taxon>Aphelinidae</taxon>
        <taxon>Aphelininae</taxon>
        <taxon>Eretmocerus</taxon>
    </lineage>
</organism>
<sequence length="411" mass="45798">MEQQSPGISSVVRAPGGAMSNEGGGDNGINGGSQERGKPGTKAYFKEPMFYAVGYTVLGDKMKQQYLTVTSIDWMILETDYFHHPPNKTINKKILKNPPKPDPDTWIKYKCDMSHGPYDYYPCSEKIKEWSESSGSEEECALPRSGKRPSRPPWRYTPTKQNDLRGSDSGDGTETSEDESPSRKKSKTSIKPSASDVHKTSRKIADNDSEDSDASMDLEIQQARKKSKAVRRKRSGNVVSSSEHMRIMETGFKTLHKQMMNLGARVEGMAPVANANRDEYNILPNFPLKDGEEVAGFEGMLSDANVRTIFKKWLKDIGGKNASIFVRNIFAAIMVPKLHEKFSMTGQKTKKLAFVRMKICAVIKEAVHECGVGTQAKIRSKIMIKLQYAKDDNERAEEGTLALADIARLLA</sequence>
<proteinExistence type="predicted"/>
<evidence type="ECO:0000313" key="2">
    <source>
        <dbReference type="Proteomes" id="UP001239111"/>
    </source>
</evidence>
<keyword evidence="2" id="KW-1185">Reference proteome</keyword>
<reference evidence="1" key="1">
    <citation type="submission" date="2023-04" db="EMBL/GenBank/DDBJ databases">
        <title>A chromosome-level genome assembly of the parasitoid wasp Eretmocerus hayati.</title>
        <authorList>
            <person name="Zhong Y."/>
            <person name="Liu S."/>
            <person name="Liu Y."/>
        </authorList>
    </citation>
    <scope>NUCLEOTIDE SEQUENCE</scope>
    <source>
        <strain evidence="1">ZJU_SS_LIU_2023</strain>
    </source>
</reference>
<protein>
    <submittedName>
        <fullName evidence="1">Uncharacterized protein</fullName>
    </submittedName>
</protein>
<comment type="caution">
    <text evidence="1">The sequence shown here is derived from an EMBL/GenBank/DDBJ whole genome shotgun (WGS) entry which is preliminary data.</text>
</comment>
<dbReference type="EMBL" id="CM056742">
    <property type="protein sequence ID" value="KAJ8678175.1"/>
    <property type="molecule type" value="Genomic_DNA"/>
</dbReference>
<dbReference type="Proteomes" id="UP001239111">
    <property type="component" value="Chromosome 2"/>
</dbReference>
<name>A0ACC2P3L2_9HYME</name>